<comment type="similarity">
    <text evidence="3">Belongs to the FAD-binding monooxygenase family.</text>
</comment>
<dbReference type="Gene3D" id="3.50.50.60">
    <property type="entry name" value="FAD/NAD(P)-binding domain"/>
    <property type="match status" value="3"/>
</dbReference>
<sequence>MQAGRVIVSRSCLQQSTWVDIYPNSLHYRKSTVDIPKRNNSRWPPKHIPHKSTPKKLKAVRQRYAEEASKRLRPEGTAQFLQLTTAEESRLRTLAEDPWVSHDTLNATRSPIESGATYRFFILGAGFGGLQFAVRLLRDGIAKAVNEIRLADAAGGFGATWYWNRFPGLHCDIESYVYLPLLEETGYVPSHKYAPAAEIREHAERIAERWELVDKTLFRTDVQSAVWDDVAQLWTVTAVEHRGPAAPAITRVFRTQYVYLAAGVLTRPQVPRIPGLASFAGELFYTARWDYGISGGSQRDQALTGLKGKKVAVIGTAATAIAVIPEVAKYAGDLYVIQRTPAYVKARAQRPTKLEEFQARVATAKGWQYQRQLNLNAWMTNSAKPGVENLVNDGWTDMPAYSAITGSPKHGVIDSSPESLERHVDAFHAQDLPNMEAIRARVDSIVKDPETADKLKPWYPSWCKRPTFSDTYLQTFNKPNVHLIDTDGKGPSAITSRGIVVGEKEYPVDIIIFGTGYKAATGTGSPSARTGVDVIGRGGLSLDEKWTAQGAATLHGYASAGFPNLFFSGTNQATITGNNIFMLGLIAKHVIHWIQEGEKRVGEGKRAIIEVTQEAEEAHTAEILKRAPFFAALAGCTPGYFNSYGEGAAITDPDEKVKRARGSTWSEGTRSFLDYIEAWREEGSLKGLSIEPARELKALL</sequence>
<gene>
    <name evidence="8" type="ORF">BJX66DRAFT_343753</name>
</gene>
<evidence type="ECO:0000256" key="6">
    <source>
        <dbReference type="ARBA" id="ARBA00022857"/>
    </source>
</evidence>
<evidence type="ECO:0000256" key="1">
    <source>
        <dbReference type="ARBA" id="ARBA00001974"/>
    </source>
</evidence>
<reference evidence="8 9" key="1">
    <citation type="submission" date="2024-07" db="EMBL/GenBank/DDBJ databases">
        <title>Section-level genome sequencing and comparative genomics of Aspergillus sections Usti and Cavernicolus.</title>
        <authorList>
            <consortium name="Lawrence Berkeley National Laboratory"/>
            <person name="Nybo J.L."/>
            <person name="Vesth T.C."/>
            <person name="Theobald S."/>
            <person name="Frisvad J.C."/>
            <person name="Larsen T.O."/>
            <person name="Kjaerboelling I."/>
            <person name="Rothschild-Mancinelli K."/>
            <person name="Lyhne E.K."/>
            <person name="Kogle M.E."/>
            <person name="Barry K."/>
            <person name="Clum A."/>
            <person name="Na H."/>
            <person name="Ledsgaard L."/>
            <person name="Lin J."/>
            <person name="Lipzen A."/>
            <person name="Kuo A."/>
            <person name="Riley R."/>
            <person name="Mondo S."/>
            <person name="Labutti K."/>
            <person name="Haridas S."/>
            <person name="Pangalinan J."/>
            <person name="Salamov A.A."/>
            <person name="Simmons B.A."/>
            <person name="Magnuson J.K."/>
            <person name="Chen J."/>
            <person name="Drula E."/>
            <person name="Henrissat B."/>
            <person name="Wiebenga A."/>
            <person name="Lubbers R.J."/>
            <person name="Gomes A.C."/>
            <person name="Makela M.R."/>
            <person name="Stajich J."/>
            <person name="Grigoriev I.V."/>
            <person name="Mortensen U.H."/>
            <person name="De Vries R.P."/>
            <person name="Baker S.E."/>
            <person name="Andersen M.R."/>
        </authorList>
    </citation>
    <scope>NUCLEOTIDE SEQUENCE [LARGE SCALE GENOMIC DNA]</scope>
    <source>
        <strain evidence="8 9">CBS 209.92</strain>
    </source>
</reference>
<accession>A0ABR4FN71</accession>
<name>A0ABR4FN71_9EURO</name>
<evidence type="ECO:0000256" key="2">
    <source>
        <dbReference type="ARBA" id="ARBA00004721"/>
    </source>
</evidence>
<keyword evidence="7" id="KW-0560">Oxidoreductase</keyword>
<dbReference type="PANTHER" id="PTHR43098">
    <property type="entry name" value="L-ORNITHINE N(5)-MONOOXYGENASE-RELATED"/>
    <property type="match status" value="1"/>
</dbReference>
<keyword evidence="4" id="KW-0285">Flavoprotein</keyword>
<evidence type="ECO:0000256" key="3">
    <source>
        <dbReference type="ARBA" id="ARBA00010139"/>
    </source>
</evidence>
<dbReference type="InterPro" id="IPR036188">
    <property type="entry name" value="FAD/NAD-bd_sf"/>
</dbReference>
<dbReference type="InterPro" id="IPR050775">
    <property type="entry name" value="FAD-binding_Monooxygenases"/>
</dbReference>
<organism evidence="8 9">
    <name type="scientific">Aspergillus keveii</name>
    <dbReference type="NCBI Taxonomy" id="714993"/>
    <lineage>
        <taxon>Eukaryota</taxon>
        <taxon>Fungi</taxon>
        <taxon>Dikarya</taxon>
        <taxon>Ascomycota</taxon>
        <taxon>Pezizomycotina</taxon>
        <taxon>Eurotiomycetes</taxon>
        <taxon>Eurotiomycetidae</taxon>
        <taxon>Eurotiales</taxon>
        <taxon>Aspergillaceae</taxon>
        <taxon>Aspergillus</taxon>
        <taxon>Aspergillus subgen. Nidulantes</taxon>
    </lineage>
</organism>
<comment type="caution">
    <text evidence="8">The sequence shown here is derived from an EMBL/GenBank/DDBJ whole genome shotgun (WGS) entry which is preliminary data.</text>
</comment>
<keyword evidence="6" id="KW-0521">NADP</keyword>
<evidence type="ECO:0000256" key="4">
    <source>
        <dbReference type="ARBA" id="ARBA00022630"/>
    </source>
</evidence>
<dbReference type="SUPFAM" id="SSF51905">
    <property type="entry name" value="FAD/NAD(P)-binding domain"/>
    <property type="match status" value="3"/>
</dbReference>
<comment type="pathway">
    <text evidence="2">Secondary metabolite biosynthesis; terpenoid biosynthesis.</text>
</comment>
<evidence type="ECO:0008006" key="10">
    <source>
        <dbReference type="Google" id="ProtNLM"/>
    </source>
</evidence>
<evidence type="ECO:0000313" key="8">
    <source>
        <dbReference type="EMBL" id="KAL2784716.1"/>
    </source>
</evidence>
<proteinExistence type="inferred from homology"/>
<keyword evidence="5" id="KW-0274">FAD</keyword>
<dbReference type="Proteomes" id="UP001610563">
    <property type="component" value="Unassembled WGS sequence"/>
</dbReference>
<evidence type="ECO:0000256" key="7">
    <source>
        <dbReference type="ARBA" id="ARBA00023002"/>
    </source>
</evidence>
<keyword evidence="9" id="KW-1185">Reference proteome</keyword>
<dbReference type="PANTHER" id="PTHR43098:SF2">
    <property type="entry name" value="FAD-BINDING MONOOXYGENASE AUSB-RELATED"/>
    <property type="match status" value="1"/>
</dbReference>
<evidence type="ECO:0000313" key="9">
    <source>
        <dbReference type="Proteomes" id="UP001610563"/>
    </source>
</evidence>
<comment type="cofactor">
    <cofactor evidence="1">
        <name>FAD</name>
        <dbReference type="ChEBI" id="CHEBI:57692"/>
    </cofactor>
</comment>
<protein>
    <recommendedName>
        <fullName evidence="10">Monooxygenase</fullName>
    </recommendedName>
</protein>
<evidence type="ECO:0000256" key="5">
    <source>
        <dbReference type="ARBA" id="ARBA00022827"/>
    </source>
</evidence>
<dbReference type="EMBL" id="JBFTWV010000169">
    <property type="protein sequence ID" value="KAL2784716.1"/>
    <property type="molecule type" value="Genomic_DNA"/>
</dbReference>